<evidence type="ECO:0000256" key="3">
    <source>
        <dbReference type="ARBA" id="ARBA00022723"/>
    </source>
</evidence>
<dbReference type="Pfam" id="PF00096">
    <property type="entry name" value="zf-C2H2"/>
    <property type="match status" value="5"/>
</dbReference>
<name>A0AAD9DMZ5_9TELE</name>
<evidence type="ECO:0000256" key="9">
    <source>
        <dbReference type="SAM" id="MobiDB-lite"/>
    </source>
</evidence>
<comment type="similarity">
    <text evidence="2">Belongs to the krueppel C2H2-type zinc-finger protein family.</text>
</comment>
<dbReference type="Pfam" id="PF12874">
    <property type="entry name" value="zf-met"/>
    <property type="match status" value="1"/>
</dbReference>
<organism evidence="11 12">
    <name type="scientific">Electrophorus voltai</name>
    <dbReference type="NCBI Taxonomy" id="2609070"/>
    <lineage>
        <taxon>Eukaryota</taxon>
        <taxon>Metazoa</taxon>
        <taxon>Chordata</taxon>
        <taxon>Craniata</taxon>
        <taxon>Vertebrata</taxon>
        <taxon>Euteleostomi</taxon>
        <taxon>Actinopterygii</taxon>
        <taxon>Neopterygii</taxon>
        <taxon>Teleostei</taxon>
        <taxon>Ostariophysi</taxon>
        <taxon>Gymnotiformes</taxon>
        <taxon>Gymnotoidei</taxon>
        <taxon>Gymnotidae</taxon>
        <taxon>Electrophorus</taxon>
    </lineage>
</organism>
<sequence>MITGTSESGTCHPTGSPEGGNSSEFLWRSRLSDEEVCDISVSSEPDAPPCGHCEKTLVGGEKPHTRLPGDRSISMSSSLLLHRCAHAGGGPHTCQTCSKTFVSSSHLAVHLRTHASQRRYKCSTCNKVFTQPAHLVRHRATHTGKKPFRCPDCGKSFGRASHLKTHQRLHTGEKPFKCTQCEKAFTQKAGLIVHVRQHTGERPFVCATCGKAFCTSAHLLSHKAMESNEGGHTCARCQKGFGSASALRQHERSHWSGAVVPHCGVCCSALISPSDLWPELGAGGARHVYHCKVCGRIFSCMSAFKRHCERHLRQPSRAWGTDETDDDDSGDPSFLPYAAASAPRYASEVNTRSKTRAKRKMEAQD</sequence>
<feature type="domain" description="C2H2-type" evidence="10">
    <location>
        <begin position="289"/>
        <end position="316"/>
    </location>
</feature>
<evidence type="ECO:0000313" key="11">
    <source>
        <dbReference type="EMBL" id="KAK1788670.1"/>
    </source>
</evidence>
<dbReference type="FunFam" id="3.30.160.60:FF:002239">
    <property type="entry name" value="Zinc finger protein 226"/>
    <property type="match status" value="1"/>
</dbReference>
<gene>
    <name evidence="11" type="ORF">P4O66_002488</name>
</gene>
<dbReference type="InterPro" id="IPR050331">
    <property type="entry name" value="Zinc_finger"/>
</dbReference>
<dbReference type="InterPro" id="IPR013087">
    <property type="entry name" value="Znf_C2H2_type"/>
</dbReference>
<dbReference type="PANTHER" id="PTHR16515">
    <property type="entry name" value="PR DOMAIN ZINC FINGER PROTEIN"/>
    <property type="match status" value="1"/>
</dbReference>
<feature type="domain" description="C2H2-type" evidence="10">
    <location>
        <begin position="204"/>
        <end position="231"/>
    </location>
</feature>
<keyword evidence="7" id="KW-0539">Nucleus</keyword>
<feature type="compositionally biased region" description="Low complexity" evidence="9">
    <location>
        <begin position="336"/>
        <end position="347"/>
    </location>
</feature>
<feature type="domain" description="C2H2-type" evidence="10">
    <location>
        <begin position="148"/>
        <end position="175"/>
    </location>
</feature>
<dbReference type="GO" id="GO:0008270">
    <property type="term" value="F:zinc ion binding"/>
    <property type="evidence" value="ECO:0007669"/>
    <property type="project" value="UniProtKB-KW"/>
</dbReference>
<reference evidence="11" key="1">
    <citation type="submission" date="2023-03" db="EMBL/GenBank/DDBJ databases">
        <title>Electrophorus voltai genome.</title>
        <authorList>
            <person name="Bian C."/>
        </authorList>
    </citation>
    <scope>NUCLEOTIDE SEQUENCE</scope>
    <source>
        <strain evidence="11">CB-2022</strain>
        <tissue evidence="11">Muscle</tissue>
    </source>
</reference>
<feature type="region of interest" description="Disordered" evidence="9">
    <location>
        <begin position="315"/>
        <end position="365"/>
    </location>
</feature>
<feature type="region of interest" description="Disordered" evidence="9">
    <location>
        <begin position="1"/>
        <end position="24"/>
    </location>
</feature>
<feature type="domain" description="C2H2-type" evidence="10">
    <location>
        <begin position="120"/>
        <end position="147"/>
    </location>
</feature>
<evidence type="ECO:0000313" key="12">
    <source>
        <dbReference type="Proteomes" id="UP001239994"/>
    </source>
</evidence>
<dbReference type="FunFam" id="3.30.160.60:FF:000624">
    <property type="entry name" value="zinc finger protein 697"/>
    <property type="match status" value="2"/>
</dbReference>
<dbReference type="InterPro" id="IPR036236">
    <property type="entry name" value="Znf_C2H2_sf"/>
</dbReference>
<dbReference type="SMART" id="SM00355">
    <property type="entry name" value="ZnF_C2H2"/>
    <property type="match status" value="7"/>
</dbReference>
<keyword evidence="12" id="KW-1185">Reference proteome</keyword>
<dbReference type="GO" id="GO:0043565">
    <property type="term" value="F:sequence-specific DNA binding"/>
    <property type="evidence" value="ECO:0007669"/>
    <property type="project" value="UniProtKB-ARBA"/>
</dbReference>
<dbReference type="Proteomes" id="UP001239994">
    <property type="component" value="Unassembled WGS sequence"/>
</dbReference>
<evidence type="ECO:0000256" key="8">
    <source>
        <dbReference type="PROSITE-ProRule" id="PRU00042"/>
    </source>
</evidence>
<dbReference type="PROSITE" id="PS50157">
    <property type="entry name" value="ZINC_FINGER_C2H2_2"/>
    <property type="match status" value="7"/>
</dbReference>
<dbReference type="GO" id="GO:0045892">
    <property type="term" value="P:negative regulation of DNA-templated transcription"/>
    <property type="evidence" value="ECO:0007669"/>
    <property type="project" value="UniProtKB-ARBA"/>
</dbReference>
<feature type="domain" description="C2H2-type" evidence="10">
    <location>
        <begin position="92"/>
        <end position="119"/>
    </location>
</feature>
<dbReference type="AlphaFoldDB" id="A0AAD9DMZ5"/>
<dbReference type="PROSITE" id="PS00028">
    <property type="entry name" value="ZINC_FINGER_C2H2_1"/>
    <property type="match status" value="6"/>
</dbReference>
<evidence type="ECO:0000256" key="7">
    <source>
        <dbReference type="ARBA" id="ARBA00023242"/>
    </source>
</evidence>
<dbReference type="FunFam" id="3.30.160.60:FF:000065">
    <property type="entry name" value="B-cell CLL/lymphoma 6, member B"/>
    <property type="match status" value="1"/>
</dbReference>
<evidence type="ECO:0000256" key="2">
    <source>
        <dbReference type="ARBA" id="ARBA00006991"/>
    </source>
</evidence>
<dbReference type="Gene3D" id="3.30.160.60">
    <property type="entry name" value="Classic Zinc Finger"/>
    <property type="match status" value="6"/>
</dbReference>
<feature type="domain" description="C2H2-type" evidence="10">
    <location>
        <begin position="232"/>
        <end position="254"/>
    </location>
</feature>
<keyword evidence="4" id="KW-0677">Repeat</keyword>
<protein>
    <recommendedName>
        <fullName evidence="10">C2H2-type domain-containing protein</fullName>
    </recommendedName>
</protein>
<evidence type="ECO:0000256" key="4">
    <source>
        <dbReference type="ARBA" id="ARBA00022737"/>
    </source>
</evidence>
<accession>A0AAD9DMZ5</accession>
<comment type="subcellular location">
    <subcellularLocation>
        <location evidence="1">Nucleus</location>
    </subcellularLocation>
</comment>
<evidence type="ECO:0000256" key="5">
    <source>
        <dbReference type="ARBA" id="ARBA00022771"/>
    </source>
</evidence>
<dbReference type="FunFam" id="3.30.160.60:FF:001530">
    <property type="entry name" value="Zinc finger protein 268"/>
    <property type="match status" value="1"/>
</dbReference>
<evidence type="ECO:0000256" key="6">
    <source>
        <dbReference type="ARBA" id="ARBA00022833"/>
    </source>
</evidence>
<evidence type="ECO:0000259" key="10">
    <source>
        <dbReference type="PROSITE" id="PS50157"/>
    </source>
</evidence>
<dbReference type="PANTHER" id="PTHR16515:SF57">
    <property type="entry name" value="ZINC FINGER PROTEIN 154-LIKE"/>
    <property type="match status" value="1"/>
</dbReference>
<proteinExistence type="inferred from homology"/>
<keyword evidence="6" id="KW-0862">Zinc</keyword>
<feature type="domain" description="C2H2-type" evidence="10">
    <location>
        <begin position="176"/>
        <end position="203"/>
    </location>
</feature>
<keyword evidence="3" id="KW-0479">Metal-binding</keyword>
<evidence type="ECO:0000256" key="1">
    <source>
        <dbReference type="ARBA" id="ARBA00004123"/>
    </source>
</evidence>
<dbReference type="GO" id="GO:0005634">
    <property type="term" value="C:nucleus"/>
    <property type="evidence" value="ECO:0007669"/>
    <property type="project" value="UniProtKB-SubCell"/>
</dbReference>
<dbReference type="SUPFAM" id="SSF57667">
    <property type="entry name" value="beta-beta-alpha zinc fingers"/>
    <property type="match status" value="4"/>
</dbReference>
<keyword evidence="5 8" id="KW-0863">Zinc-finger</keyword>
<dbReference type="EMBL" id="JAROKS010000022">
    <property type="protein sequence ID" value="KAK1788670.1"/>
    <property type="molecule type" value="Genomic_DNA"/>
</dbReference>
<comment type="caution">
    <text evidence="11">The sequence shown here is derived from an EMBL/GenBank/DDBJ whole genome shotgun (WGS) entry which is preliminary data.</text>
</comment>